<comment type="caution">
    <text evidence="2">The sequence shown here is derived from an EMBL/GenBank/DDBJ whole genome shotgun (WGS) entry which is preliminary data.</text>
</comment>
<evidence type="ECO:0000256" key="1">
    <source>
        <dbReference type="SAM" id="Phobius"/>
    </source>
</evidence>
<proteinExistence type="predicted"/>
<sequence length="94" mass="10531">MVKSKLPITILIIILSLVYYLFGTGYMNQRGEQEVLTSQITEVTQTLSEIPEPLQNLEQRLEAAQASLAVEQSVFPSKINTTHVIDTILRLADD</sequence>
<gene>
    <name evidence="2" type="ORF">S06H3_53643</name>
</gene>
<organism evidence="2">
    <name type="scientific">marine sediment metagenome</name>
    <dbReference type="NCBI Taxonomy" id="412755"/>
    <lineage>
        <taxon>unclassified sequences</taxon>
        <taxon>metagenomes</taxon>
        <taxon>ecological metagenomes</taxon>
    </lineage>
</organism>
<keyword evidence="1" id="KW-0812">Transmembrane</keyword>
<name>X1QSI1_9ZZZZ</name>
<dbReference type="AlphaFoldDB" id="X1QSI1"/>
<feature type="transmembrane region" description="Helical" evidence="1">
    <location>
        <begin position="6"/>
        <end position="22"/>
    </location>
</feature>
<dbReference type="EMBL" id="BARV01034219">
    <property type="protein sequence ID" value="GAI57771.1"/>
    <property type="molecule type" value="Genomic_DNA"/>
</dbReference>
<keyword evidence="1" id="KW-0472">Membrane</keyword>
<feature type="non-terminal residue" evidence="2">
    <location>
        <position position="94"/>
    </location>
</feature>
<evidence type="ECO:0000313" key="2">
    <source>
        <dbReference type="EMBL" id="GAI57771.1"/>
    </source>
</evidence>
<keyword evidence="1" id="KW-1133">Transmembrane helix</keyword>
<accession>X1QSI1</accession>
<reference evidence="2" key="1">
    <citation type="journal article" date="2014" name="Front. Microbiol.">
        <title>High frequency of phylogenetically diverse reductive dehalogenase-homologous genes in deep subseafloor sedimentary metagenomes.</title>
        <authorList>
            <person name="Kawai M."/>
            <person name="Futagami T."/>
            <person name="Toyoda A."/>
            <person name="Takaki Y."/>
            <person name="Nishi S."/>
            <person name="Hori S."/>
            <person name="Arai W."/>
            <person name="Tsubouchi T."/>
            <person name="Morono Y."/>
            <person name="Uchiyama I."/>
            <person name="Ito T."/>
            <person name="Fujiyama A."/>
            <person name="Inagaki F."/>
            <person name="Takami H."/>
        </authorList>
    </citation>
    <scope>NUCLEOTIDE SEQUENCE</scope>
    <source>
        <strain evidence="2">Expedition CK06-06</strain>
    </source>
</reference>
<protein>
    <submittedName>
        <fullName evidence="2">Uncharacterized protein</fullName>
    </submittedName>
</protein>